<evidence type="ECO:0000313" key="5">
    <source>
        <dbReference type="EMBL" id="PKI31036.1"/>
    </source>
</evidence>
<comment type="similarity">
    <text evidence="1">Belongs to the ABC transporter superfamily. ABCB family. Multidrug resistance exporter (TC 3.A.1.201) subfamily.</text>
</comment>
<dbReference type="Gene3D" id="3.40.50.300">
    <property type="entry name" value="P-loop containing nucleotide triphosphate hydrolases"/>
    <property type="match status" value="1"/>
</dbReference>
<keyword evidence="3" id="KW-0677">Repeat</keyword>
<protein>
    <submittedName>
        <fullName evidence="5">Uncharacterized protein</fullName>
    </submittedName>
</protein>
<dbReference type="InterPro" id="IPR027417">
    <property type="entry name" value="P-loop_NTPase"/>
</dbReference>
<keyword evidence="4" id="KW-0325">Glycoprotein</keyword>
<comment type="caution">
    <text evidence="5">The sequence shown here is derived from an EMBL/GenBank/DDBJ whole genome shotgun (WGS) entry which is preliminary data.</text>
</comment>
<dbReference type="PANTHER" id="PTHR45136">
    <property type="entry name" value="ABC TRANSPORTER DOMAIN-CONTAINING PROTEIN"/>
    <property type="match status" value="1"/>
</dbReference>
<evidence type="ECO:0000256" key="4">
    <source>
        <dbReference type="ARBA" id="ARBA00023180"/>
    </source>
</evidence>
<dbReference type="SUPFAM" id="SSF52540">
    <property type="entry name" value="P-loop containing nucleoside triphosphate hydrolases"/>
    <property type="match status" value="1"/>
</dbReference>
<evidence type="ECO:0000313" key="6">
    <source>
        <dbReference type="Proteomes" id="UP000233551"/>
    </source>
</evidence>
<keyword evidence="6" id="KW-1185">Reference proteome</keyword>
<dbReference type="EMBL" id="PGOL01012662">
    <property type="protein sequence ID" value="PKI31036.1"/>
    <property type="molecule type" value="Genomic_DNA"/>
</dbReference>
<evidence type="ECO:0000256" key="2">
    <source>
        <dbReference type="ARBA" id="ARBA00022448"/>
    </source>
</evidence>
<name>A0A2I0HI83_PUNGR</name>
<dbReference type="Proteomes" id="UP000233551">
    <property type="component" value="Unassembled WGS sequence"/>
</dbReference>
<accession>A0A2I0HI83</accession>
<feature type="non-terminal residue" evidence="5">
    <location>
        <position position="45"/>
    </location>
</feature>
<organism evidence="5 6">
    <name type="scientific">Punica granatum</name>
    <name type="common">Pomegranate</name>
    <dbReference type="NCBI Taxonomy" id="22663"/>
    <lineage>
        <taxon>Eukaryota</taxon>
        <taxon>Viridiplantae</taxon>
        <taxon>Streptophyta</taxon>
        <taxon>Embryophyta</taxon>
        <taxon>Tracheophyta</taxon>
        <taxon>Spermatophyta</taxon>
        <taxon>Magnoliopsida</taxon>
        <taxon>eudicotyledons</taxon>
        <taxon>Gunneridae</taxon>
        <taxon>Pentapetalae</taxon>
        <taxon>rosids</taxon>
        <taxon>malvids</taxon>
        <taxon>Myrtales</taxon>
        <taxon>Lythraceae</taxon>
        <taxon>Punica</taxon>
    </lineage>
</organism>
<reference evidence="5 6" key="1">
    <citation type="submission" date="2017-11" db="EMBL/GenBank/DDBJ databases">
        <title>De-novo sequencing of pomegranate (Punica granatum L.) genome.</title>
        <authorList>
            <person name="Akparov Z."/>
            <person name="Amiraslanov A."/>
            <person name="Hajiyeva S."/>
            <person name="Abbasov M."/>
            <person name="Kaur K."/>
            <person name="Hamwieh A."/>
            <person name="Solovyev V."/>
            <person name="Salamov A."/>
            <person name="Braich B."/>
            <person name="Kosarev P."/>
            <person name="Mahmoud A."/>
            <person name="Hajiyev E."/>
            <person name="Babayeva S."/>
            <person name="Izzatullayeva V."/>
            <person name="Mammadov A."/>
            <person name="Mammadov A."/>
            <person name="Sharifova S."/>
            <person name="Ojaghi J."/>
            <person name="Eynullazada K."/>
            <person name="Bayramov B."/>
            <person name="Abdulazimova A."/>
            <person name="Shahmuradov I."/>
        </authorList>
    </citation>
    <scope>NUCLEOTIDE SEQUENCE [LARGE SCALE GENOMIC DNA]</scope>
    <source>
        <strain evidence="6">cv. AG2017</strain>
        <tissue evidence="5">Leaf</tissue>
    </source>
</reference>
<sequence>MYGASESTGEAEIIEAAKAANAHDFVAALKDGYDTWCGDRGVQLS</sequence>
<proteinExistence type="inferred from homology"/>
<keyword evidence="2" id="KW-0813">Transport</keyword>
<evidence type="ECO:0000256" key="1">
    <source>
        <dbReference type="ARBA" id="ARBA00007577"/>
    </source>
</evidence>
<evidence type="ECO:0000256" key="3">
    <source>
        <dbReference type="ARBA" id="ARBA00022737"/>
    </source>
</evidence>
<dbReference type="PANTHER" id="PTHR45136:SF2">
    <property type="entry name" value="ABC TRANSPORTER DOMAIN-CONTAINING PROTEIN"/>
    <property type="match status" value="1"/>
</dbReference>
<gene>
    <name evidence="5" type="ORF">CRG98_048573</name>
</gene>
<dbReference type="AlphaFoldDB" id="A0A2I0HI83"/>
<dbReference type="STRING" id="22663.A0A2I0HI83"/>